<dbReference type="FunCoup" id="B8MU59">
    <property type="interactions" value="173"/>
</dbReference>
<dbReference type="InterPro" id="IPR017853">
    <property type="entry name" value="GH"/>
</dbReference>
<gene>
    <name evidence="9" type="ORF">TSTA_109570</name>
</gene>
<dbReference type="GO" id="GO:0005576">
    <property type="term" value="C:extracellular region"/>
    <property type="evidence" value="ECO:0007669"/>
    <property type="project" value="TreeGrafter"/>
</dbReference>
<comment type="subcellular location">
    <subcellularLocation>
        <location evidence="1">Secreted</location>
        <location evidence="1">Cell wall</location>
    </subcellularLocation>
</comment>
<dbReference type="InParanoid" id="B8MU59"/>
<name>B8MU59_TALSN</name>
<dbReference type="EMBL" id="EQ962661">
    <property type="protein sequence ID" value="EED11777.1"/>
    <property type="molecule type" value="Genomic_DNA"/>
</dbReference>
<evidence type="ECO:0000256" key="5">
    <source>
        <dbReference type="ARBA" id="ARBA00024658"/>
    </source>
</evidence>
<keyword evidence="2" id="KW-0964">Secreted</keyword>
<dbReference type="VEuPathDB" id="FungiDB:TSTA_109570"/>
<dbReference type="InterPro" id="IPR045321">
    <property type="entry name" value="Cts1-like"/>
</dbReference>
<dbReference type="OrthoDB" id="6020543at2759"/>
<evidence type="ECO:0000313" key="10">
    <source>
        <dbReference type="Proteomes" id="UP000001745"/>
    </source>
</evidence>
<dbReference type="GO" id="GO:0004568">
    <property type="term" value="F:chitinase activity"/>
    <property type="evidence" value="ECO:0007669"/>
    <property type="project" value="TreeGrafter"/>
</dbReference>
<evidence type="ECO:0000259" key="8">
    <source>
        <dbReference type="PROSITE" id="PS51910"/>
    </source>
</evidence>
<dbReference type="Gene3D" id="3.20.20.80">
    <property type="entry name" value="Glycosidases"/>
    <property type="match status" value="1"/>
</dbReference>
<dbReference type="RefSeq" id="XP_002488533.1">
    <property type="nucleotide sequence ID" value="XM_002488488.1"/>
</dbReference>
<evidence type="ECO:0000256" key="7">
    <source>
        <dbReference type="SAM" id="SignalP"/>
    </source>
</evidence>
<evidence type="ECO:0000256" key="2">
    <source>
        <dbReference type="ARBA" id="ARBA00022512"/>
    </source>
</evidence>
<dbReference type="PANTHER" id="PTHR45708:SF49">
    <property type="entry name" value="ENDOCHITINASE"/>
    <property type="match status" value="1"/>
</dbReference>
<sequence>MQISTVLINFALMASSTMGASHRLQVRGPGGEVVVYWGQNAAAASENNDLSNYCTAGSGINIVVLSFLYEYGNGITIPSGVIGNDCSISTSGEGTNCDALAKQIATCQSNGVKVILSLGGAVGAYSLTSQAEAETIGQNLWDAYGKTSGGSVPRPFGATFVNGWDFDIEANCGNQYYQYMIAKLRSNFVSDPSNTYYITGAPQCPIPEPNMGEIIRAAQFDYLWVQFYNNGYCSYPNTLNYKDWVSYVSGTPSANAKIFIGVPASELGSTGTETGAAYYQCPSALASTVSSFHDSSKWGGIMMWNAAFSDKNVIDGCNYAQQAQSILTTGSPLVSMPVDYLHMRRNEGIAWDAAFAEGHAKYHLSRIYILFDIHQFPLIIGQMLCF</sequence>
<dbReference type="GeneID" id="8107189"/>
<dbReference type="PROSITE" id="PS51910">
    <property type="entry name" value="GH18_2"/>
    <property type="match status" value="1"/>
</dbReference>
<accession>B8MU59</accession>
<feature type="chain" id="PRO_5002875376" evidence="7">
    <location>
        <begin position="20"/>
        <end position="386"/>
    </location>
</feature>
<evidence type="ECO:0000256" key="3">
    <source>
        <dbReference type="ARBA" id="ARBA00022801"/>
    </source>
</evidence>
<keyword evidence="4" id="KW-0326">Glycosidase</keyword>
<dbReference type="STRING" id="441959.B8MU59"/>
<organism evidence="9 10">
    <name type="scientific">Talaromyces stipitatus (strain ATCC 10500 / CBS 375.48 / QM 6759 / NRRL 1006)</name>
    <name type="common">Penicillium stipitatum</name>
    <dbReference type="NCBI Taxonomy" id="441959"/>
    <lineage>
        <taxon>Eukaryota</taxon>
        <taxon>Fungi</taxon>
        <taxon>Dikarya</taxon>
        <taxon>Ascomycota</taxon>
        <taxon>Pezizomycotina</taxon>
        <taxon>Eurotiomycetes</taxon>
        <taxon>Eurotiomycetidae</taxon>
        <taxon>Eurotiales</taxon>
        <taxon>Trichocomaceae</taxon>
        <taxon>Talaromyces</taxon>
        <taxon>Talaromyces sect. Talaromyces</taxon>
    </lineage>
</organism>
<dbReference type="Pfam" id="PF00704">
    <property type="entry name" value="Glyco_hydro_18"/>
    <property type="match status" value="1"/>
</dbReference>
<dbReference type="PANTHER" id="PTHR45708">
    <property type="entry name" value="ENDOCHITINASE"/>
    <property type="match status" value="1"/>
</dbReference>
<dbReference type="PhylomeDB" id="B8MU59"/>
<comment type="similarity">
    <text evidence="6">Belongs to the glycosyl hydrolase 18 family. Chitinase class III subfamily.</text>
</comment>
<feature type="domain" description="GH18" evidence="8">
    <location>
        <begin position="31"/>
        <end position="324"/>
    </location>
</feature>
<dbReference type="SUPFAM" id="SSF51445">
    <property type="entry name" value="(Trans)glycosidases"/>
    <property type="match status" value="1"/>
</dbReference>
<dbReference type="CDD" id="cd02877">
    <property type="entry name" value="GH18_hevamine_XipI_class_III"/>
    <property type="match status" value="1"/>
</dbReference>
<dbReference type="HOGENOM" id="CLU_007818_6_1_1"/>
<evidence type="ECO:0000256" key="1">
    <source>
        <dbReference type="ARBA" id="ARBA00004191"/>
    </source>
</evidence>
<dbReference type="GO" id="GO:0005975">
    <property type="term" value="P:carbohydrate metabolic process"/>
    <property type="evidence" value="ECO:0007669"/>
    <property type="project" value="InterPro"/>
</dbReference>
<keyword evidence="3" id="KW-0378">Hydrolase</keyword>
<dbReference type="InterPro" id="IPR050542">
    <property type="entry name" value="Glycosyl_Hydrlase18_Chitinase"/>
</dbReference>
<dbReference type="AlphaFoldDB" id="B8MU59"/>
<keyword evidence="2" id="KW-0134">Cell wall</keyword>
<dbReference type="eggNOG" id="KOG4701">
    <property type="taxonomic scope" value="Eukaryota"/>
</dbReference>
<dbReference type="Proteomes" id="UP000001745">
    <property type="component" value="Unassembled WGS sequence"/>
</dbReference>
<evidence type="ECO:0000313" key="9">
    <source>
        <dbReference type="EMBL" id="EED11777.1"/>
    </source>
</evidence>
<reference evidence="10" key="1">
    <citation type="journal article" date="2015" name="Genome Announc.">
        <title>Genome sequence of the AIDS-associated pathogen Penicillium marneffei (ATCC18224) and its near taxonomic relative Talaromyces stipitatus (ATCC10500).</title>
        <authorList>
            <person name="Nierman W.C."/>
            <person name="Fedorova-Abrams N.D."/>
            <person name="Andrianopoulos A."/>
        </authorList>
    </citation>
    <scope>NUCLEOTIDE SEQUENCE [LARGE SCALE GENOMIC DNA]</scope>
    <source>
        <strain evidence="10">ATCC 10500 / CBS 375.48 / QM 6759 / NRRL 1006</strain>
    </source>
</reference>
<proteinExistence type="inferred from homology"/>
<comment type="function">
    <text evidence="5">GPI-anchored chitinase involved in the degradation of chitin, a component of the cell walls of fungi and exoskeletal elements of some animals (including worms and arthropods). Required to reshape the cell wall at the sites where cell wall remodeling and/or cell wall maturation actively take place such as sites of conidia formation.</text>
</comment>
<dbReference type="InterPro" id="IPR001223">
    <property type="entry name" value="Glyco_hydro18_cat"/>
</dbReference>
<evidence type="ECO:0000256" key="6">
    <source>
        <dbReference type="ARBA" id="ARBA00025727"/>
    </source>
</evidence>
<keyword evidence="7" id="KW-0732">Signal</keyword>
<evidence type="ECO:0000256" key="4">
    <source>
        <dbReference type="ARBA" id="ARBA00023295"/>
    </source>
</evidence>
<keyword evidence="10" id="KW-1185">Reference proteome</keyword>
<protein>
    <submittedName>
        <fullName evidence="9">Endochitinase, putative</fullName>
    </submittedName>
</protein>
<feature type="signal peptide" evidence="7">
    <location>
        <begin position="1"/>
        <end position="19"/>
    </location>
</feature>